<comment type="caution">
    <text evidence="2">The sequence shown here is derived from an EMBL/GenBank/DDBJ whole genome shotgun (WGS) entry which is preliminary data.</text>
</comment>
<feature type="transmembrane region" description="Helical" evidence="1">
    <location>
        <begin position="21"/>
        <end position="42"/>
    </location>
</feature>
<protein>
    <submittedName>
        <fullName evidence="2">Uncharacterized protein</fullName>
    </submittedName>
</protein>
<accession>A0A8X6PCB1</accession>
<organism evidence="2 3">
    <name type="scientific">Nephila pilipes</name>
    <name type="common">Giant wood spider</name>
    <name type="synonym">Nephila maculata</name>
    <dbReference type="NCBI Taxonomy" id="299642"/>
    <lineage>
        <taxon>Eukaryota</taxon>
        <taxon>Metazoa</taxon>
        <taxon>Ecdysozoa</taxon>
        <taxon>Arthropoda</taxon>
        <taxon>Chelicerata</taxon>
        <taxon>Arachnida</taxon>
        <taxon>Araneae</taxon>
        <taxon>Araneomorphae</taxon>
        <taxon>Entelegynae</taxon>
        <taxon>Araneoidea</taxon>
        <taxon>Nephilidae</taxon>
        <taxon>Nephila</taxon>
    </lineage>
</organism>
<evidence type="ECO:0000313" key="2">
    <source>
        <dbReference type="EMBL" id="GFT57136.1"/>
    </source>
</evidence>
<keyword evidence="1" id="KW-1133">Transmembrane helix</keyword>
<sequence length="106" mass="11528">MSVISNDTNIFPSPICKRIRILFSFMMLTTTPTEVIVIGFLGHHTTSSPLVRCKAKARIVIYSTKAVVLITGLRQSINVGIGFPESVGNTGFEKGGKVTKERGCIE</sequence>
<reference evidence="2" key="1">
    <citation type="submission" date="2020-08" db="EMBL/GenBank/DDBJ databases">
        <title>Multicomponent nature underlies the extraordinary mechanical properties of spider dragline silk.</title>
        <authorList>
            <person name="Kono N."/>
            <person name="Nakamura H."/>
            <person name="Mori M."/>
            <person name="Yoshida Y."/>
            <person name="Ohtoshi R."/>
            <person name="Malay A.D."/>
            <person name="Moran D.A.P."/>
            <person name="Tomita M."/>
            <person name="Numata K."/>
            <person name="Arakawa K."/>
        </authorList>
    </citation>
    <scope>NUCLEOTIDE SEQUENCE</scope>
</reference>
<dbReference type="OrthoDB" id="6434218at2759"/>
<keyword evidence="1" id="KW-0472">Membrane</keyword>
<evidence type="ECO:0000313" key="3">
    <source>
        <dbReference type="Proteomes" id="UP000887013"/>
    </source>
</evidence>
<evidence type="ECO:0000256" key="1">
    <source>
        <dbReference type="SAM" id="Phobius"/>
    </source>
</evidence>
<keyword evidence="3" id="KW-1185">Reference proteome</keyword>
<name>A0A8X6PCB1_NEPPI</name>
<keyword evidence="1" id="KW-0812">Transmembrane</keyword>
<gene>
    <name evidence="2" type="ORF">NPIL_427741</name>
</gene>
<proteinExistence type="predicted"/>
<dbReference type="AlphaFoldDB" id="A0A8X6PCB1"/>
<dbReference type="Proteomes" id="UP000887013">
    <property type="component" value="Unassembled WGS sequence"/>
</dbReference>
<dbReference type="EMBL" id="BMAW01113437">
    <property type="protein sequence ID" value="GFT57136.1"/>
    <property type="molecule type" value="Genomic_DNA"/>
</dbReference>